<feature type="region of interest" description="Disordered" evidence="1">
    <location>
        <begin position="1"/>
        <end position="75"/>
    </location>
</feature>
<reference evidence="2" key="1">
    <citation type="submission" date="2023-08" db="EMBL/GenBank/DDBJ databases">
        <title>Pelteobagrus vachellii genome.</title>
        <authorList>
            <person name="Liu H."/>
        </authorList>
    </citation>
    <scope>NUCLEOTIDE SEQUENCE</scope>
    <source>
        <strain evidence="2">PRFRI_2022a</strain>
        <tissue evidence="2">Muscle</tissue>
    </source>
</reference>
<proteinExistence type="predicted"/>
<protein>
    <submittedName>
        <fullName evidence="2">Uncharacterized protein</fullName>
    </submittedName>
</protein>
<organism evidence="2 3">
    <name type="scientific">Tachysurus vachellii</name>
    <name type="common">Darkbarbel catfish</name>
    <name type="synonym">Pelteobagrus vachellii</name>
    <dbReference type="NCBI Taxonomy" id="175792"/>
    <lineage>
        <taxon>Eukaryota</taxon>
        <taxon>Metazoa</taxon>
        <taxon>Chordata</taxon>
        <taxon>Craniata</taxon>
        <taxon>Vertebrata</taxon>
        <taxon>Euteleostomi</taxon>
        <taxon>Actinopterygii</taxon>
        <taxon>Neopterygii</taxon>
        <taxon>Teleostei</taxon>
        <taxon>Ostariophysi</taxon>
        <taxon>Siluriformes</taxon>
        <taxon>Bagridae</taxon>
        <taxon>Tachysurus</taxon>
    </lineage>
</organism>
<gene>
    <name evidence="2" type="ORF">Q7C36_022712</name>
</gene>
<name>A0AA88ILX1_TACVA</name>
<sequence>MSGKTLMSATLKAKGESKDLGSSQDKESMEQGPVTNQRLTLKKHLKNHENKTRGSWRLQSSKSSCICRGTPRRTS</sequence>
<accession>A0AA88ILX1</accession>
<dbReference type="AlphaFoldDB" id="A0AA88ILX1"/>
<dbReference type="EMBL" id="JAVHJS010000025">
    <property type="protein sequence ID" value="KAK2816441.1"/>
    <property type="molecule type" value="Genomic_DNA"/>
</dbReference>
<evidence type="ECO:0000313" key="2">
    <source>
        <dbReference type="EMBL" id="KAK2816441.1"/>
    </source>
</evidence>
<feature type="compositionally biased region" description="Basic and acidic residues" evidence="1">
    <location>
        <begin position="13"/>
        <end position="29"/>
    </location>
</feature>
<keyword evidence="3" id="KW-1185">Reference proteome</keyword>
<evidence type="ECO:0000313" key="3">
    <source>
        <dbReference type="Proteomes" id="UP001187315"/>
    </source>
</evidence>
<comment type="caution">
    <text evidence="2">The sequence shown here is derived from an EMBL/GenBank/DDBJ whole genome shotgun (WGS) entry which is preliminary data.</text>
</comment>
<evidence type="ECO:0000256" key="1">
    <source>
        <dbReference type="SAM" id="MobiDB-lite"/>
    </source>
</evidence>
<dbReference type="Proteomes" id="UP001187315">
    <property type="component" value="Unassembled WGS sequence"/>
</dbReference>